<dbReference type="PROSITE" id="PS00329">
    <property type="entry name" value="HSP70_2"/>
    <property type="match status" value="1"/>
</dbReference>
<feature type="region of interest" description="Disordered" evidence="1">
    <location>
        <begin position="1258"/>
        <end position="1282"/>
    </location>
</feature>
<feature type="compositionally biased region" description="Low complexity" evidence="1">
    <location>
        <begin position="1143"/>
        <end position="1166"/>
    </location>
</feature>
<dbReference type="Proteomes" id="UP000694844">
    <property type="component" value="Chromosome 3"/>
</dbReference>
<dbReference type="InterPro" id="IPR043129">
    <property type="entry name" value="ATPase_NBD"/>
</dbReference>
<feature type="region of interest" description="Disordered" evidence="1">
    <location>
        <begin position="181"/>
        <end position="201"/>
    </location>
</feature>
<evidence type="ECO:0000313" key="3">
    <source>
        <dbReference type="Proteomes" id="UP000694844"/>
    </source>
</evidence>
<feature type="compositionally biased region" description="Low complexity" evidence="1">
    <location>
        <begin position="1308"/>
        <end position="1320"/>
    </location>
</feature>
<proteinExistence type="predicted"/>
<feature type="compositionally biased region" description="Polar residues" evidence="1">
    <location>
        <begin position="1167"/>
        <end position="1217"/>
    </location>
</feature>
<dbReference type="OrthoDB" id="2394218at2759"/>
<accession>A0A8B8D3Y1</accession>
<dbReference type="SMART" id="SM01370">
    <property type="entry name" value="TAFII55_N"/>
    <property type="match status" value="1"/>
</dbReference>
<dbReference type="GO" id="GO:0005669">
    <property type="term" value="C:transcription factor TFIID complex"/>
    <property type="evidence" value="ECO:0007669"/>
    <property type="project" value="InterPro"/>
</dbReference>
<feature type="region of interest" description="Disordered" evidence="1">
    <location>
        <begin position="287"/>
        <end position="307"/>
    </location>
</feature>
<protein>
    <submittedName>
        <fullName evidence="4">Uncharacterized protein LOC111124280</fullName>
    </submittedName>
</protein>
<feature type="region of interest" description="Disordered" evidence="1">
    <location>
        <begin position="1143"/>
        <end position="1236"/>
    </location>
</feature>
<dbReference type="Gene3D" id="3.30.420.40">
    <property type="match status" value="2"/>
</dbReference>
<dbReference type="CDD" id="cd10229">
    <property type="entry name" value="ASKHA_NBD_HSP70_HSPA12"/>
    <property type="match status" value="1"/>
</dbReference>
<name>A0A8B8D3Y1_CRAVI</name>
<feature type="region of interest" description="Disordered" evidence="1">
    <location>
        <begin position="103"/>
        <end position="122"/>
    </location>
</feature>
<dbReference type="InterPro" id="IPR018181">
    <property type="entry name" value="Heat_shock_70_CS"/>
</dbReference>
<feature type="region of interest" description="Disordered" evidence="1">
    <location>
        <begin position="350"/>
        <end position="370"/>
    </location>
</feature>
<feature type="compositionally biased region" description="Basic and acidic residues" evidence="1">
    <location>
        <begin position="1273"/>
        <end position="1282"/>
    </location>
</feature>
<evidence type="ECO:0000256" key="1">
    <source>
        <dbReference type="SAM" id="MobiDB-lite"/>
    </source>
</evidence>
<dbReference type="Pfam" id="PF04658">
    <property type="entry name" value="TAFII55_N"/>
    <property type="match status" value="1"/>
</dbReference>
<dbReference type="SUPFAM" id="SSF53067">
    <property type="entry name" value="Actin-like ATPase domain"/>
    <property type="match status" value="2"/>
</dbReference>
<dbReference type="PANTHER" id="PTHR14187">
    <property type="entry name" value="ALPHA KINASE/ELONGATION FACTOR 2 KINASE"/>
    <property type="match status" value="1"/>
</dbReference>
<feature type="domain" description="TAFII55 protein conserved region" evidence="2">
    <location>
        <begin position="15"/>
        <end position="171"/>
    </location>
</feature>
<dbReference type="KEGG" id="cvn:111124280"/>
<dbReference type="RefSeq" id="XP_022322842.1">
    <property type="nucleotide sequence ID" value="XM_022467134.1"/>
</dbReference>
<gene>
    <name evidence="4" type="primary">LOC111124280</name>
</gene>
<dbReference type="Gene3D" id="3.90.640.10">
    <property type="entry name" value="Actin, Chain A, domain 4"/>
    <property type="match status" value="1"/>
</dbReference>
<dbReference type="GeneID" id="111124280"/>
<organism evidence="3 4">
    <name type="scientific">Crassostrea virginica</name>
    <name type="common">Eastern oyster</name>
    <dbReference type="NCBI Taxonomy" id="6565"/>
    <lineage>
        <taxon>Eukaryota</taxon>
        <taxon>Metazoa</taxon>
        <taxon>Spiralia</taxon>
        <taxon>Lophotrochozoa</taxon>
        <taxon>Mollusca</taxon>
        <taxon>Bivalvia</taxon>
        <taxon>Autobranchia</taxon>
        <taxon>Pteriomorphia</taxon>
        <taxon>Ostreida</taxon>
        <taxon>Ostreoidea</taxon>
        <taxon>Ostreidae</taxon>
        <taxon>Crassostrea</taxon>
    </lineage>
</organism>
<feature type="compositionally biased region" description="Polar residues" evidence="1">
    <location>
        <begin position="1258"/>
        <end position="1272"/>
    </location>
</feature>
<dbReference type="CDD" id="cd08047">
    <property type="entry name" value="TAF7"/>
    <property type="match status" value="1"/>
</dbReference>
<keyword evidence="3" id="KW-1185">Reference proteome</keyword>
<evidence type="ECO:0000259" key="2">
    <source>
        <dbReference type="SMART" id="SM01370"/>
    </source>
</evidence>
<evidence type="ECO:0000313" key="4">
    <source>
        <dbReference type="RefSeq" id="XP_022322842.1"/>
    </source>
</evidence>
<feature type="compositionally biased region" description="Basic and acidic residues" evidence="1">
    <location>
        <begin position="112"/>
        <end position="122"/>
    </location>
</feature>
<feature type="compositionally biased region" description="Polar residues" evidence="1">
    <location>
        <begin position="1321"/>
        <end position="1335"/>
    </location>
</feature>
<feature type="compositionally biased region" description="Polar residues" evidence="1">
    <location>
        <begin position="185"/>
        <end position="201"/>
    </location>
</feature>
<feature type="region of interest" description="Disordered" evidence="1">
    <location>
        <begin position="1308"/>
        <end position="1335"/>
    </location>
</feature>
<dbReference type="GO" id="GO:0006367">
    <property type="term" value="P:transcription initiation at RNA polymerase II promoter"/>
    <property type="evidence" value="ECO:0007669"/>
    <property type="project" value="InterPro"/>
</dbReference>
<sequence length="2027" mass="225866">MSKKKELTTEPAYDLEQQFILRLPPGPAMALKQDIHASSNTLKDRLSIEMQPDYRHANVRYGNQIFHGKMVDLPSIIETLKTVDMKTFYKTADLCQMLICKSDDETSQDENESPKKKEKDKKYLWNHGITRPLKNVRKRRFRKTLKKKYMEQPDIEKEVKRLFRTDADAIDVKWEVITEEEKPESSGQMSVSKSGGSNFKRTDTSTSLDNYAIFGDLSSSDEEEEKDINIMDSGEDDMSRLSFSQQHMSFDSMDSSHVEAQDVNTDAENAELQGKLTELKRQVAEIRQRRASQEQSESSLTDPDQKEKAQALLKKIIQEENEKLQEYEILSSMLSQQHMSSLRLRQEIKSRRSRNRRIESGYQQDQNGSRAVYRESSEPDIFACIDIGTTFSGYAFALSKDLQEDRLAVHINKEWISGNSKLTTLKVPSTVLLTPDKRFHSFGYEAEWKYGQLAADKNHVGWYYFRKFKMTTMQNENPNIGTSIMDDTGKPLRAVTVFCAAIKYLRNHLVDALASTMKGVEPNWILENFAFQWIFTHPVSWEEQTKQIIIMAAKQVGINNATLVPEAEAASFYCQVSPLHRINTRNGEIICLQTLGMKYLLLDLGGGSTDCTILHLTKDTQLIELINNTGSLNGGIKVDAAFINFLMQVVNEEVMEKFASSFKAELSHLHKEFEIKKRTFDPKSSDPIVFKLPSVLRRIYEVNMKQALQLKIEQSEYGYLVKLNGDQLSVDPDVFRGFYAAALENMSSSLLKVLYAKEGKGCKTIVMVGGFALSPLVQNSIRTKFPDMTILMPPDPDLAVMKGGVLYGFDNRPVIFMKSKYTYGIGMAMPFKNGVHPDEKKFDCDGVPLCTDVFKIHITQNQEVQIGEFESRTLLYINRKEQRFLCIPVYLSIVKEALFTTEGTCQYLGKMKITLMSSRDEKAPICVKMALTYHELIVEVTDEGSGRTIRDVFADSPLVEKGAYAQYCLHLFSDFHFVTYFQRMYIYEMVLPGIYTVTLGVLINVYLHCGVVLGQDSPAPCDLQPSRDKGPSYYRRLTPWGKWLEMPCPPKTVFVAKWCRCDYPEMEGILTDGNLPTSKSAAGQVISTAMTTTTKITTTTAATTTKATTVPTTTERTTPIPTTTKATTAETIVLTTTTPETTTLKTTTRKTTTLPPTTTKQTAPTTSVKPMSTSKETTTKAPDTQMLSSTAKPIVSDSTTNLPDAKGDSTTTASHDSSVPEHGHSDIGNIHGLSTKSAAPSLPTALMNTSTLAPVTTSASIAVSSREPNADNSSKDKQNHTTVHDHADALSTTAPSAPSTTKVSIAITTQTPSTRSPTTQEAGTTQSTDSSSTVPTCEFREIADDRFSYMGFINAEIGWIRFQCPHHQEFSESRCGCFNPSEETTSDSITTRPTVGIPKGCPYVKEGRKAFREFIDVLKTWVFSECGESYEFSQIKCGCVLEGTSPDGDAGYTVRTTKAPVPKSTDAVTFTEEVPPGCPYIAVGKSSFREYVADIQSWVYSDCSPDHVFKQAACRCEPETIVIDGCPFIAVDKSSFKEYIDVLGEWVTSDCPNGYLYSAKQCKCVLQDCNYEAVGLASFRTFIEEIKDWVISDCPKNHIFSPPLCRCVSEEGGQTAVQITDHVVQPLVTSTSYPVSTESLSLVTTADCKAVATIGGYKRYIQEVNGWVDYDCPIHTEFNVRTCSCQKAGCKYVPDQTGYKEFVDLLGTWIFYDCPMGTSFQTESCKCDNEGLKPPPPTKLPGPVDQHDGDHPGDSNKITSDCLKVQKNNGYLEFLATIGDWVYYDCPVMHAFSEDDCACVLTGVNIGSDGRTVGCAFSSTGDGTYRQFVDEISQWVSYDCPAGQIFDNELCKCRGKEVNVGSVDKTVGCAFSSTGDGTYRQFVDEISQWVSYDCPAGQIFDNELCKCRGKDQSPSDVGATSATAAPSCSMKSSDMGPDYFLMFIEGHGDILYQCDFGFVFNQTHCGCVKEAPKPTTPKTTYITPGCPLMPSPLGERYFRMQVGIMGIIDFSCPDRQKYMYSKCMCSY</sequence>
<dbReference type="InterPro" id="IPR006751">
    <property type="entry name" value="TAFII55_prot_cons_reg"/>
</dbReference>
<reference evidence="4" key="1">
    <citation type="submission" date="2025-08" db="UniProtKB">
        <authorList>
            <consortium name="RefSeq"/>
        </authorList>
    </citation>
    <scope>IDENTIFICATION</scope>
    <source>
        <tissue evidence="4">Whole sample</tissue>
    </source>
</reference>
<dbReference type="PANTHER" id="PTHR14187:SF5">
    <property type="entry name" value="HEAT SHOCK 70 KDA PROTEIN 12A"/>
    <property type="match status" value="1"/>
</dbReference>